<keyword evidence="5 6" id="KW-0472">Membrane</keyword>
<evidence type="ECO:0000256" key="3">
    <source>
        <dbReference type="ARBA" id="ARBA00022692"/>
    </source>
</evidence>
<feature type="transmembrane region" description="Helical" evidence="6">
    <location>
        <begin position="43"/>
        <end position="65"/>
    </location>
</feature>
<dbReference type="AlphaFoldDB" id="A0A2A4WWX4"/>
<keyword evidence="4 6" id="KW-1133">Transmembrane helix</keyword>
<reference evidence="8" key="1">
    <citation type="submission" date="2017-08" db="EMBL/GenBank/DDBJ databases">
        <title>A dynamic microbial community with high functional redundancy inhabits the cold, oxic subseafloor aquifer.</title>
        <authorList>
            <person name="Tully B.J."/>
            <person name="Wheat C.G."/>
            <person name="Glazer B.T."/>
            <person name="Huber J.A."/>
        </authorList>
    </citation>
    <scope>NUCLEOTIDE SEQUENCE [LARGE SCALE GENOMIC DNA]</scope>
</reference>
<dbReference type="InterPro" id="IPR005171">
    <property type="entry name" value="Cyt_c_oxidase_su4_prok"/>
</dbReference>
<evidence type="ECO:0000256" key="1">
    <source>
        <dbReference type="ARBA" id="ARBA00004651"/>
    </source>
</evidence>
<dbReference type="GO" id="GO:0005886">
    <property type="term" value="C:plasma membrane"/>
    <property type="evidence" value="ECO:0007669"/>
    <property type="project" value="UniProtKB-SubCell"/>
</dbReference>
<keyword evidence="3 6" id="KW-0812">Transmembrane</keyword>
<proteinExistence type="predicted"/>
<dbReference type="EMBL" id="NVUL01000095">
    <property type="protein sequence ID" value="PCI74736.1"/>
    <property type="molecule type" value="Genomic_DNA"/>
</dbReference>
<dbReference type="Proteomes" id="UP000218767">
    <property type="component" value="Unassembled WGS sequence"/>
</dbReference>
<evidence type="ECO:0000256" key="4">
    <source>
        <dbReference type="ARBA" id="ARBA00022989"/>
    </source>
</evidence>
<evidence type="ECO:0000256" key="2">
    <source>
        <dbReference type="ARBA" id="ARBA00022475"/>
    </source>
</evidence>
<accession>A0A2A4WWX4</accession>
<dbReference type="Pfam" id="PF03626">
    <property type="entry name" value="COX4_pro"/>
    <property type="match status" value="1"/>
</dbReference>
<keyword evidence="2" id="KW-1003">Cell membrane</keyword>
<evidence type="ECO:0000313" key="8">
    <source>
        <dbReference type="Proteomes" id="UP000218767"/>
    </source>
</evidence>
<comment type="subcellular location">
    <subcellularLocation>
        <location evidence="1">Cell membrane</location>
        <topology evidence="1">Multi-pass membrane protein</topology>
    </subcellularLocation>
</comment>
<evidence type="ECO:0000256" key="5">
    <source>
        <dbReference type="ARBA" id="ARBA00023136"/>
    </source>
</evidence>
<organism evidence="7 8">
    <name type="scientific">SAR86 cluster bacterium</name>
    <dbReference type="NCBI Taxonomy" id="2030880"/>
    <lineage>
        <taxon>Bacteria</taxon>
        <taxon>Pseudomonadati</taxon>
        <taxon>Pseudomonadota</taxon>
        <taxon>Gammaproteobacteria</taxon>
        <taxon>SAR86 cluster</taxon>
    </lineage>
</organism>
<gene>
    <name evidence="7" type="ORF">COB20_14660</name>
</gene>
<name>A0A2A4WWX4_9GAMM</name>
<protein>
    <submittedName>
        <fullName evidence="7">Cytochrome C oxidase subunit IV</fullName>
    </submittedName>
</protein>
<feature type="transmembrane region" description="Helical" evidence="6">
    <location>
        <begin position="12"/>
        <end position="31"/>
    </location>
</feature>
<sequence>MSSEAGQQHPLGIYYKIWILLFVLSSFSYAVDFFNVQGGMRWGLVLLFMCLKAGFIVAIFMHVVWERMALVLTILGPPLVLLLLIGLMSVEGYYISDARYQYMGHDPNAVALTPSDLHGGEHGEEEEAH</sequence>
<feature type="transmembrane region" description="Helical" evidence="6">
    <location>
        <begin position="71"/>
        <end position="95"/>
    </location>
</feature>
<evidence type="ECO:0000256" key="6">
    <source>
        <dbReference type="SAM" id="Phobius"/>
    </source>
</evidence>
<evidence type="ECO:0000313" key="7">
    <source>
        <dbReference type="EMBL" id="PCI74736.1"/>
    </source>
</evidence>
<comment type="caution">
    <text evidence="7">The sequence shown here is derived from an EMBL/GenBank/DDBJ whole genome shotgun (WGS) entry which is preliminary data.</text>
</comment>